<feature type="binding site" evidence="9">
    <location>
        <position position="219"/>
    </location>
    <ligand>
        <name>Mn(2+)</name>
        <dbReference type="ChEBI" id="CHEBI:29035"/>
    </ligand>
</feature>
<evidence type="ECO:0000313" key="10">
    <source>
        <dbReference type="EMBL" id="KYD09964.1"/>
    </source>
</evidence>
<dbReference type="GO" id="GO:0004520">
    <property type="term" value="F:DNA endonuclease activity"/>
    <property type="evidence" value="ECO:0007669"/>
    <property type="project" value="InterPro"/>
</dbReference>
<dbReference type="RefSeq" id="WP_066228054.1">
    <property type="nucleotide sequence ID" value="NZ_LQYN01000019.1"/>
</dbReference>
<keyword evidence="5 9" id="KW-0460">Magnesium</keyword>
<dbReference type="GO" id="GO:0046872">
    <property type="term" value="F:metal ion binding"/>
    <property type="evidence" value="ECO:0007669"/>
    <property type="project" value="UniProtKB-UniRule"/>
</dbReference>
<evidence type="ECO:0000256" key="9">
    <source>
        <dbReference type="HAMAP-Rule" id="MF_01470"/>
    </source>
</evidence>
<evidence type="ECO:0000256" key="5">
    <source>
        <dbReference type="ARBA" id="ARBA00022842"/>
    </source>
</evidence>
<keyword evidence="4 9" id="KW-0378">Hydrolase</keyword>
<dbReference type="InterPro" id="IPR042211">
    <property type="entry name" value="CRISPR-assoc_Cas1_N"/>
</dbReference>
<evidence type="ECO:0000256" key="2">
    <source>
        <dbReference type="ARBA" id="ARBA00022723"/>
    </source>
</evidence>
<keyword evidence="1 9" id="KW-0540">Nuclease</keyword>
<dbReference type="GO" id="GO:0051607">
    <property type="term" value="P:defense response to virus"/>
    <property type="evidence" value="ECO:0007669"/>
    <property type="project" value="UniProtKB-UniRule"/>
</dbReference>
<dbReference type="Proteomes" id="UP000075666">
    <property type="component" value="Unassembled WGS sequence"/>
</dbReference>
<organism evidence="10 11">
    <name type="scientific">Heyndrickxia sporothermodurans</name>
    <dbReference type="NCBI Taxonomy" id="46224"/>
    <lineage>
        <taxon>Bacteria</taxon>
        <taxon>Bacillati</taxon>
        <taxon>Bacillota</taxon>
        <taxon>Bacilli</taxon>
        <taxon>Bacillales</taxon>
        <taxon>Bacillaceae</taxon>
        <taxon>Heyndrickxia</taxon>
    </lineage>
</organism>
<evidence type="ECO:0000256" key="1">
    <source>
        <dbReference type="ARBA" id="ARBA00022722"/>
    </source>
</evidence>
<keyword evidence="3 9" id="KW-0255">Endonuclease</keyword>
<dbReference type="HAMAP" id="MF_01470">
    <property type="entry name" value="Cas1"/>
    <property type="match status" value="1"/>
</dbReference>
<dbReference type="NCBIfam" id="TIGR03641">
    <property type="entry name" value="cas1_HMARI"/>
    <property type="match status" value="1"/>
</dbReference>
<evidence type="ECO:0000256" key="6">
    <source>
        <dbReference type="ARBA" id="ARBA00023118"/>
    </source>
</evidence>
<keyword evidence="6 9" id="KW-0051">Antiviral defense</keyword>
<protein>
    <recommendedName>
        <fullName evidence="9">CRISPR-associated endonuclease Cas1</fullName>
        <ecNumber evidence="9">3.1.-.-</ecNumber>
    </recommendedName>
</protein>
<keyword evidence="2 9" id="KW-0479">Metal-binding</keyword>
<feature type="binding site" evidence="9">
    <location>
        <position position="154"/>
    </location>
    <ligand>
        <name>Mn(2+)</name>
        <dbReference type="ChEBI" id="CHEBI:29035"/>
    </ligand>
</feature>
<evidence type="ECO:0000256" key="8">
    <source>
        <dbReference type="ARBA" id="ARBA00023211"/>
    </source>
</evidence>
<dbReference type="AlphaFoldDB" id="A0A150LCH0"/>
<dbReference type="Gene3D" id="1.20.120.920">
    <property type="entry name" value="CRISPR-associated endonuclease Cas1, C-terminal domain"/>
    <property type="match status" value="1"/>
</dbReference>
<sequence>MQKEQYIFSNGRLKRKNNTICFIDKEENITYLPVEQMDSLHVFGQIDMNSMFLNFAAKYEIVLHFYNYYGYYSGSFYPRAKKISGVVKVYQSAHYLDIHQRIYLAQSFIKGASFHMLRNLRRHKEKTNHYFDTIMSFVPLIEESKNVQSLMGVEGEIRKVYYKSFNEIIRSEYYFENRSKRPPLDELNALISFGNSLMYSAVLSEIYKTQLDPSISFLHEPSSRRFSLSLDIAEIFKPLLVDPVIFSLINNRMIKIEDFKKTDGIVHLGEEGKKKFISEWERKLSTTVKHRSLNRKVSYRYFIRLECYKLMKHFIGDEKYKPLKAWW</sequence>
<reference evidence="10 11" key="1">
    <citation type="submission" date="2016-01" db="EMBL/GenBank/DDBJ databases">
        <title>Genome Sequences of Twelve Sporeforming Bacillus Species Isolated from Foods.</title>
        <authorList>
            <person name="Berendsen E.M."/>
            <person name="Wells-Bennik M.H."/>
            <person name="Krawcyk A.O."/>
            <person name="De Jong A."/>
            <person name="Holsappel S."/>
            <person name="Eijlander R.T."/>
            <person name="Kuipers O.P."/>
        </authorList>
    </citation>
    <scope>NUCLEOTIDE SEQUENCE [LARGE SCALE GENOMIC DNA]</scope>
    <source>
        <strain evidence="10 11">B4102</strain>
    </source>
</reference>
<comment type="caution">
    <text evidence="10">The sequence shown here is derived from an EMBL/GenBank/DDBJ whole genome shotgun (WGS) entry which is preliminary data.</text>
</comment>
<dbReference type="GO" id="GO:0043571">
    <property type="term" value="P:maintenance of CRISPR repeat elements"/>
    <property type="evidence" value="ECO:0007669"/>
    <property type="project" value="UniProtKB-UniRule"/>
</dbReference>
<dbReference type="EC" id="3.1.-.-" evidence="9"/>
<comment type="cofactor">
    <cofactor evidence="9">
        <name>Mg(2+)</name>
        <dbReference type="ChEBI" id="CHEBI:18420"/>
    </cofactor>
    <cofactor evidence="9">
        <name>Mn(2+)</name>
        <dbReference type="ChEBI" id="CHEBI:29035"/>
    </cofactor>
</comment>
<accession>A0A150LCH0</accession>
<dbReference type="InterPro" id="IPR002729">
    <property type="entry name" value="CRISPR-assoc_Cas1"/>
</dbReference>
<gene>
    <name evidence="9" type="primary">cas1</name>
    <name evidence="10" type="ORF">B4102_2377</name>
</gene>
<keyword evidence="11" id="KW-1185">Reference proteome</keyword>
<evidence type="ECO:0000313" key="11">
    <source>
        <dbReference type="Proteomes" id="UP000075666"/>
    </source>
</evidence>
<dbReference type="InterPro" id="IPR042206">
    <property type="entry name" value="CRISPR-assoc_Cas1_C"/>
</dbReference>
<comment type="function">
    <text evidence="9">CRISPR (clustered regularly interspaced short palindromic repeat), is an adaptive immune system that provides protection against mobile genetic elements (viruses, transposable elements and conjugative plasmids). CRISPR clusters contain spacers, sequences complementary to antecedent mobile elements, and target invading nucleic acids. CRISPR clusters are transcribed and processed into CRISPR RNA (crRNA). Acts as a dsDNA endonuclease. Involved in the integration of spacer DNA into the CRISPR cassette.</text>
</comment>
<dbReference type="GO" id="GO:0003677">
    <property type="term" value="F:DNA binding"/>
    <property type="evidence" value="ECO:0007669"/>
    <property type="project" value="UniProtKB-KW"/>
</dbReference>
<evidence type="ECO:0000256" key="3">
    <source>
        <dbReference type="ARBA" id="ARBA00022759"/>
    </source>
</evidence>
<keyword evidence="7 9" id="KW-0238">DNA-binding</keyword>
<dbReference type="Gene3D" id="3.100.10.20">
    <property type="entry name" value="CRISPR-associated endonuclease Cas1, N-terminal domain"/>
    <property type="match status" value="1"/>
</dbReference>
<dbReference type="GO" id="GO:0016787">
    <property type="term" value="F:hydrolase activity"/>
    <property type="evidence" value="ECO:0007669"/>
    <property type="project" value="UniProtKB-KW"/>
</dbReference>
<comment type="similarity">
    <text evidence="9">Belongs to the CRISPR-associated endonuclease Cas1 family.</text>
</comment>
<comment type="subunit">
    <text evidence="9">Homodimer, forms a heterotetramer with a Cas2 homodimer.</text>
</comment>
<dbReference type="EMBL" id="LQYN01000019">
    <property type="protein sequence ID" value="KYD09964.1"/>
    <property type="molecule type" value="Genomic_DNA"/>
</dbReference>
<evidence type="ECO:0000256" key="4">
    <source>
        <dbReference type="ARBA" id="ARBA00022801"/>
    </source>
</evidence>
<keyword evidence="8 9" id="KW-0464">Manganese</keyword>
<dbReference type="PANTHER" id="PTHR43219:SF2">
    <property type="entry name" value="CRISPR-ASSOCIATED ENDONUCLEASE CAS1"/>
    <property type="match status" value="1"/>
</dbReference>
<proteinExistence type="inferred from homology"/>
<name>A0A150LCH0_9BACI</name>
<dbReference type="InterPro" id="IPR019858">
    <property type="entry name" value="CRISPR-assoc_Cas1_HMARI/TNEAP"/>
</dbReference>
<dbReference type="Pfam" id="PF01867">
    <property type="entry name" value="Cas_Cas1"/>
    <property type="match status" value="1"/>
</dbReference>
<dbReference type="STRING" id="46224.B4102_2377"/>
<dbReference type="NCBIfam" id="TIGR00287">
    <property type="entry name" value="cas1"/>
    <property type="match status" value="1"/>
</dbReference>
<feature type="binding site" evidence="9">
    <location>
        <position position="234"/>
    </location>
    <ligand>
        <name>Mn(2+)</name>
        <dbReference type="ChEBI" id="CHEBI:29035"/>
    </ligand>
</feature>
<dbReference type="OrthoDB" id="9803119at2"/>
<evidence type="ECO:0000256" key="7">
    <source>
        <dbReference type="ARBA" id="ARBA00023125"/>
    </source>
</evidence>
<dbReference type="PATRIC" id="fig|46224.3.peg.1428"/>
<dbReference type="PANTHER" id="PTHR43219">
    <property type="entry name" value="CRISPR-ASSOCIATED ENDONUCLEASE CAS1"/>
    <property type="match status" value="1"/>
</dbReference>